<evidence type="ECO:0000256" key="1">
    <source>
        <dbReference type="SAM" id="Coils"/>
    </source>
</evidence>
<gene>
    <name evidence="3" type="ORF">DLK05_01155</name>
</gene>
<evidence type="ECO:0000313" key="3">
    <source>
        <dbReference type="EMBL" id="RUT79992.1"/>
    </source>
</evidence>
<reference evidence="3 4" key="1">
    <citation type="submission" date="2018-11" db="EMBL/GenBank/DDBJ databases">
        <title>Parancylomarina longa gen. nov., sp. nov., isolated from sediments of southern Okinawa.</title>
        <authorList>
            <person name="Fu T."/>
        </authorList>
    </citation>
    <scope>NUCLEOTIDE SEQUENCE [LARGE SCALE GENOMIC DNA]</scope>
    <source>
        <strain evidence="3 4">T3-2 S1-C</strain>
    </source>
</reference>
<organism evidence="3 4">
    <name type="scientific">Ancylomarina longa</name>
    <dbReference type="NCBI Taxonomy" id="2487017"/>
    <lineage>
        <taxon>Bacteria</taxon>
        <taxon>Pseudomonadati</taxon>
        <taxon>Bacteroidota</taxon>
        <taxon>Bacteroidia</taxon>
        <taxon>Marinilabiliales</taxon>
        <taxon>Marinifilaceae</taxon>
        <taxon>Ancylomarina</taxon>
    </lineage>
</organism>
<sequence length="230" mass="25752">MGYVLLFIFFICICFIAGWNTLGTILVVATVVIIIVAIIFSEKDKEERNEREKKIKEAKAKRKQELQNVIIPAYNESRTELINKYGDPTKVFVLKQYSLDKEIIAFEESKRIWICGKNFQMKSILSCTFTDDKKVVKGQITSTTKANSGNMVKRAVVGDVLLGGAGAVIGGSTAKKSTITTQDDDKVYHDYTVIINVDSLSEPIIRVHIGSDRKTLNEIVGLMNVIINRK</sequence>
<comment type="caution">
    <text evidence="3">The sequence shown here is derived from an EMBL/GenBank/DDBJ whole genome shotgun (WGS) entry which is preliminary data.</text>
</comment>
<keyword evidence="1" id="KW-0175">Coiled coil</keyword>
<protein>
    <submittedName>
        <fullName evidence="3">Uncharacterized protein</fullName>
    </submittedName>
</protein>
<feature type="transmembrane region" description="Helical" evidence="2">
    <location>
        <begin position="6"/>
        <end position="39"/>
    </location>
</feature>
<dbReference type="AlphaFoldDB" id="A0A434AZD8"/>
<dbReference type="OrthoDB" id="9868474at2"/>
<keyword evidence="2" id="KW-1133">Transmembrane helix</keyword>
<evidence type="ECO:0000313" key="4">
    <source>
        <dbReference type="Proteomes" id="UP000282985"/>
    </source>
</evidence>
<dbReference type="Proteomes" id="UP000282985">
    <property type="component" value="Unassembled WGS sequence"/>
</dbReference>
<keyword evidence="2" id="KW-0472">Membrane</keyword>
<dbReference type="RefSeq" id="WP_127342134.1">
    <property type="nucleotide sequence ID" value="NZ_RJJX01000001.1"/>
</dbReference>
<proteinExistence type="predicted"/>
<name>A0A434AZD8_9BACT</name>
<dbReference type="EMBL" id="RJJX01000001">
    <property type="protein sequence ID" value="RUT79992.1"/>
    <property type="molecule type" value="Genomic_DNA"/>
</dbReference>
<evidence type="ECO:0000256" key="2">
    <source>
        <dbReference type="SAM" id="Phobius"/>
    </source>
</evidence>
<feature type="coiled-coil region" evidence="1">
    <location>
        <begin position="41"/>
        <end position="68"/>
    </location>
</feature>
<keyword evidence="2" id="KW-0812">Transmembrane</keyword>
<accession>A0A434AZD8</accession>
<keyword evidence="4" id="KW-1185">Reference proteome</keyword>